<feature type="compositionally biased region" description="Basic residues" evidence="1">
    <location>
        <begin position="85"/>
        <end position="95"/>
    </location>
</feature>
<proteinExistence type="predicted"/>
<gene>
    <name evidence="2" type="ORF">NDU88_006423</name>
</gene>
<sequence>MPVRKRMARSTRVPGSAVATALRVRQTGWEGHPGSQASRHSGKVSRKKREAASSKRRPLPPASLQALIPAGARGLTQPPAGPRGGRQRQHHPRSQ</sequence>
<organism evidence="2 3">
    <name type="scientific">Pleurodeles waltl</name>
    <name type="common">Iberian ribbed newt</name>
    <dbReference type="NCBI Taxonomy" id="8319"/>
    <lineage>
        <taxon>Eukaryota</taxon>
        <taxon>Metazoa</taxon>
        <taxon>Chordata</taxon>
        <taxon>Craniata</taxon>
        <taxon>Vertebrata</taxon>
        <taxon>Euteleostomi</taxon>
        <taxon>Amphibia</taxon>
        <taxon>Batrachia</taxon>
        <taxon>Caudata</taxon>
        <taxon>Salamandroidea</taxon>
        <taxon>Salamandridae</taxon>
        <taxon>Pleurodelinae</taxon>
        <taxon>Pleurodeles</taxon>
    </lineage>
</organism>
<dbReference type="AlphaFoldDB" id="A0AAV7VP34"/>
<name>A0AAV7VP34_PLEWA</name>
<evidence type="ECO:0000313" key="3">
    <source>
        <dbReference type="Proteomes" id="UP001066276"/>
    </source>
</evidence>
<comment type="caution">
    <text evidence="2">The sequence shown here is derived from an EMBL/GenBank/DDBJ whole genome shotgun (WGS) entry which is preliminary data.</text>
</comment>
<evidence type="ECO:0000256" key="1">
    <source>
        <dbReference type="SAM" id="MobiDB-lite"/>
    </source>
</evidence>
<protein>
    <submittedName>
        <fullName evidence="2">Uncharacterized protein</fullName>
    </submittedName>
</protein>
<accession>A0AAV7VP34</accession>
<dbReference type="Proteomes" id="UP001066276">
    <property type="component" value="Chromosome 2_1"/>
</dbReference>
<feature type="compositionally biased region" description="Basic residues" evidence="1">
    <location>
        <begin position="40"/>
        <end position="58"/>
    </location>
</feature>
<reference evidence="2" key="1">
    <citation type="journal article" date="2022" name="bioRxiv">
        <title>Sequencing and chromosome-scale assembly of the giantPleurodeles waltlgenome.</title>
        <authorList>
            <person name="Brown T."/>
            <person name="Elewa A."/>
            <person name="Iarovenko S."/>
            <person name="Subramanian E."/>
            <person name="Araus A.J."/>
            <person name="Petzold A."/>
            <person name="Susuki M."/>
            <person name="Suzuki K.-i.T."/>
            <person name="Hayashi T."/>
            <person name="Toyoda A."/>
            <person name="Oliveira C."/>
            <person name="Osipova E."/>
            <person name="Leigh N.D."/>
            <person name="Simon A."/>
            <person name="Yun M.H."/>
        </authorList>
    </citation>
    <scope>NUCLEOTIDE SEQUENCE</scope>
    <source>
        <strain evidence="2">20211129_DDA</strain>
        <tissue evidence="2">Liver</tissue>
    </source>
</reference>
<feature type="region of interest" description="Disordered" evidence="1">
    <location>
        <begin position="24"/>
        <end position="95"/>
    </location>
</feature>
<dbReference type="EMBL" id="JANPWB010000003">
    <property type="protein sequence ID" value="KAJ1202626.1"/>
    <property type="molecule type" value="Genomic_DNA"/>
</dbReference>
<keyword evidence="3" id="KW-1185">Reference proteome</keyword>
<evidence type="ECO:0000313" key="2">
    <source>
        <dbReference type="EMBL" id="KAJ1202626.1"/>
    </source>
</evidence>